<dbReference type="PANTHER" id="PTHR31285">
    <property type="entry name" value="NICOTINAMIDE MONONUCLEOTIDE ADENYLYLTRANSFERASE"/>
    <property type="match status" value="1"/>
</dbReference>
<dbReference type="EMBL" id="ML978727">
    <property type="protein sequence ID" value="KAF2085920.1"/>
    <property type="molecule type" value="Genomic_DNA"/>
</dbReference>
<gene>
    <name evidence="1" type="ORF">K490DRAFT_45624</name>
</gene>
<dbReference type="GO" id="GO:0016887">
    <property type="term" value="F:ATP hydrolysis activity"/>
    <property type="evidence" value="ECO:0007669"/>
    <property type="project" value="TreeGrafter"/>
</dbReference>
<name>A0A9P4LTW5_9PEZI</name>
<dbReference type="GO" id="GO:0005634">
    <property type="term" value="C:nucleus"/>
    <property type="evidence" value="ECO:0007669"/>
    <property type="project" value="TreeGrafter"/>
</dbReference>
<reference evidence="1" key="1">
    <citation type="journal article" date="2020" name="Stud. Mycol.">
        <title>101 Dothideomycetes genomes: a test case for predicting lifestyles and emergence of pathogens.</title>
        <authorList>
            <person name="Haridas S."/>
            <person name="Albert R."/>
            <person name="Binder M."/>
            <person name="Bloem J."/>
            <person name="Labutti K."/>
            <person name="Salamov A."/>
            <person name="Andreopoulos B."/>
            <person name="Baker S."/>
            <person name="Barry K."/>
            <person name="Bills G."/>
            <person name="Bluhm B."/>
            <person name="Cannon C."/>
            <person name="Castanera R."/>
            <person name="Culley D."/>
            <person name="Daum C."/>
            <person name="Ezra D."/>
            <person name="Gonzalez J."/>
            <person name="Henrissat B."/>
            <person name="Kuo A."/>
            <person name="Liang C."/>
            <person name="Lipzen A."/>
            <person name="Lutzoni F."/>
            <person name="Magnuson J."/>
            <person name="Mondo S."/>
            <person name="Nolan M."/>
            <person name="Ohm R."/>
            <person name="Pangilinan J."/>
            <person name="Park H.-J."/>
            <person name="Ramirez L."/>
            <person name="Alfaro M."/>
            <person name="Sun H."/>
            <person name="Tritt A."/>
            <person name="Yoshinaga Y."/>
            <person name="Zwiers L.-H."/>
            <person name="Turgeon B."/>
            <person name="Goodwin S."/>
            <person name="Spatafora J."/>
            <person name="Crous P."/>
            <person name="Grigoriev I."/>
        </authorList>
    </citation>
    <scope>NUCLEOTIDE SEQUENCE</scope>
    <source>
        <strain evidence="1">CBS 121410</strain>
    </source>
</reference>
<keyword evidence="2" id="KW-1185">Reference proteome</keyword>
<evidence type="ECO:0000313" key="1">
    <source>
        <dbReference type="EMBL" id="KAF2085920.1"/>
    </source>
</evidence>
<keyword evidence="1" id="KW-0808">Transferase</keyword>
<dbReference type="PANTHER" id="PTHR31285:SF0">
    <property type="entry name" value="NICOTINAMIDE MONONUCLEOTIDE ADENYLYLTRANSFERASE"/>
    <property type="match status" value="1"/>
</dbReference>
<dbReference type="GO" id="GO:0000309">
    <property type="term" value="F:nicotinamide-nucleotide adenylyltransferase activity"/>
    <property type="evidence" value="ECO:0007669"/>
    <property type="project" value="TreeGrafter"/>
</dbReference>
<dbReference type="AlphaFoldDB" id="A0A9P4LTW5"/>
<protein>
    <submittedName>
        <fullName evidence="1">Nucleotidylyl transferase</fullName>
    </submittedName>
</protein>
<sequence>MAEAIARRVASMRSKVFPDLSAALHAFTTSPSKFRIVRSVNNPSAAPPPKTLYILDSSFNPPSVAHLSLAVKALTRASSKDAKPYRLLLLFSTHNADKAPSPASFENRLAMMSLFAEDLSDHISRTTELTDSIPIDIGLTKAPYYTDKSIAIKEAAEEETPYPKDLTHVHLIGYDTVTRFLAPKYYPNHNPPLSALSPYFDAGHRLLVTLRPSNAEDASSKEFGSVDDQAAYIDGLQKGSLEKEGFKPEWASNIEVVKGEEGVGVSSTRVRKAAKAHDWEELDRLCTTGVAQWVIKEELYEDDARGAKMA</sequence>
<dbReference type="Gene3D" id="3.40.50.620">
    <property type="entry name" value="HUPs"/>
    <property type="match status" value="1"/>
</dbReference>
<evidence type="ECO:0000313" key="2">
    <source>
        <dbReference type="Proteomes" id="UP000799776"/>
    </source>
</evidence>
<proteinExistence type="predicted"/>
<accession>A0A9P4LTW5</accession>
<organism evidence="1 2">
    <name type="scientific">Saccharata proteae CBS 121410</name>
    <dbReference type="NCBI Taxonomy" id="1314787"/>
    <lineage>
        <taxon>Eukaryota</taxon>
        <taxon>Fungi</taxon>
        <taxon>Dikarya</taxon>
        <taxon>Ascomycota</taxon>
        <taxon>Pezizomycotina</taxon>
        <taxon>Dothideomycetes</taxon>
        <taxon>Dothideomycetes incertae sedis</taxon>
        <taxon>Botryosphaeriales</taxon>
        <taxon>Saccharataceae</taxon>
        <taxon>Saccharata</taxon>
    </lineage>
</organism>
<comment type="caution">
    <text evidence="1">The sequence shown here is derived from an EMBL/GenBank/DDBJ whole genome shotgun (WGS) entry which is preliminary data.</text>
</comment>
<dbReference type="GO" id="GO:0005737">
    <property type="term" value="C:cytoplasm"/>
    <property type="evidence" value="ECO:0007669"/>
    <property type="project" value="TreeGrafter"/>
</dbReference>
<dbReference type="Proteomes" id="UP000799776">
    <property type="component" value="Unassembled WGS sequence"/>
</dbReference>
<dbReference type="OrthoDB" id="5591297at2759"/>
<dbReference type="SUPFAM" id="SSF52374">
    <property type="entry name" value="Nucleotidylyl transferase"/>
    <property type="match status" value="1"/>
</dbReference>
<dbReference type="InterPro" id="IPR014729">
    <property type="entry name" value="Rossmann-like_a/b/a_fold"/>
</dbReference>